<dbReference type="AlphaFoldDB" id="A0A3D8Y456"/>
<proteinExistence type="predicted"/>
<organism evidence="2 3">
    <name type="scientific">Dyadobacter luteus</name>
    <dbReference type="NCBI Taxonomy" id="2259619"/>
    <lineage>
        <taxon>Bacteria</taxon>
        <taxon>Pseudomonadati</taxon>
        <taxon>Bacteroidota</taxon>
        <taxon>Cytophagia</taxon>
        <taxon>Cytophagales</taxon>
        <taxon>Spirosomataceae</taxon>
        <taxon>Dyadobacter</taxon>
    </lineage>
</organism>
<reference evidence="2 3" key="1">
    <citation type="submission" date="2018-07" db="EMBL/GenBank/DDBJ databases">
        <title>Dyadobacter roseus sp. nov., isolated from rose rhizosphere soil.</title>
        <authorList>
            <person name="Chen L."/>
        </authorList>
    </citation>
    <scope>NUCLEOTIDE SEQUENCE [LARGE SCALE GENOMIC DNA]</scope>
    <source>
        <strain evidence="2 3">RS19</strain>
    </source>
</reference>
<sequence>MLLVQRVRKLRERYWLIEQEMSRRNDAKPLVKQSKQVAQNINNFWGKLLIIIFFVIVAK</sequence>
<evidence type="ECO:0000313" key="2">
    <source>
        <dbReference type="EMBL" id="REA56435.1"/>
    </source>
</evidence>
<gene>
    <name evidence="2" type="ORF">DSL64_26945</name>
</gene>
<comment type="caution">
    <text evidence="2">The sequence shown here is derived from an EMBL/GenBank/DDBJ whole genome shotgun (WGS) entry which is preliminary data.</text>
</comment>
<keyword evidence="1" id="KW-0812">Transmembrane</keyword>
<accession>A0A3D8Y456</accession>
<keyword evidence="3" id="KW-1185">Reference proteome</keyword>
<protein>
    <submittedName>
        <fullName evidence="2">Uncharacterized protein</fullName>
    </submittedName>
</protein>
<dbReference type="EMBL" id="QNUL01000039">
    <property type="protein sequence ID" value="REA56435.1"/>
    <property type="molecule type" value="Genomic_DNA"/>
</dbReference>
<name>A0A3D8Y456_9BACT</name>
<dbReference type="Proteomes" id="UP000256373">
    <property type="component" value="Unassembled WGS sequence"/>
</dbReference>
<feature type="transmembrane region" description="Helical" evidence="1">
    <location>
        <begin position="41"/>
        <end position="58"/>
    </location>
</feature>
<keyword evidence="1" id="KW-0472">Membrane</keyword>
<keyword evidence="1" id="KW-1133">Transmembrane helix</keyword>
<evidence type="ECO:0000256" key="1">
    <source>
        <dbReference type="SAM" id="Phobius"/>
    </source>
</evidence>
<evidence type="ECO:0000313" key="3">
    <source>
        <dbReference type="Proteomes" id="UP000256373"/>
    </source>
</evidence>